<keyword evidence="9" id="KW-0539">Nucleus</keyword>
<evidence type="ECO:0000256" key="10">
    <source>
        <dbReference type="ARBA" id="ARBA00031632"/>
    </source>
</evidence>
<evidence type="ECO:0000256" key="6">
    <source>
        <dbReference type="ARBA" id="ARBA00022763"/>
    </source>
</evidence>
<evidence type="ECO:0000256" key="3">
    <source>
        <dbReference type="ARBA" id="ARBA00009135"/>
    </source>
</evidence>
<dbReference type="GO" id="GO:0003677">
    <property type="term" value="F:DNA binding"/>
    <property type="evidence" value="ECO:0007669"/>
    <property type="project" value="UniProtKB-KW"/>
</dbReference>
<keyword evidence="7" id="KW-0238">DNA-binding</keyword>
<dbReference type="GO" id="GO:0005634">
    <property type="term" value="C:nucleus"/>
    <property type="evidence" value="ECO:0007669"/>
    <property type="project" value="UniProtKB-SubCell"/>
</dbReference>
<dbReference type="AlphaFoldDB" id="A0A183AEN4"/>
<evidence type="ECO:0000256" key="11">
    <source>
        <dbReference type="ARBA" id="ARBA00032731"/>
    </source>
</evidence>
<name>A0A183AEN4_9TREM</name>
<dbReference type="GO" id="GO:2000042">
    <property type="term" value="P:negative regulation of double-strand break repair via homologous recombination"/>
    <property type="evidence" value="ECO:0007669"/>
    <property type="project" value="InterPro"/>
</dbReference>
<evidence type="ECO:0000256" key="4">
    <source>
        <dbReference type="ARBA" id="ARBA00014320"/>
    </source>
</evidence>
<dbReference type="InterPro" id="IPR038932">
    <property type="entry name" value="PARPBP"/>
</dbReference>
<keyword evidence="8" id="KW-0234">DNA repair</keyword>
<sequence>LDVCEARLFLSSSPSDTIRSLAEMTTALLKTFNVVDRVGIARRLLDEFDTNHALKQIIYDAEYVVKYPVKDVFLGYLGLAVNIKDSIRLLRCLNRPKRGLDSASFAALRHVAEKDNISAGQAAISFVGRRQLGASFYAPTASHPLYPWSSGLEHLVECLNKCQDALAGDSDDLVLTVVAQDDQMGLNDARKAVDSCLLAVGRFLRKPHRNALNSHEESADDPHFSEANIKQALGSLRSRLTQLTSCDCATSICGETPGRPLTSGGSLLGRAARKLARLLLVVEADASVVPIPSVSHEQPTTPSALLPKTPSRVPPVVTPLTVGHDEQVVRMFDSPCAPVNHTPTNRCLEEENMAPFAISADLDEAISMPERPVFSRYQTNLDWADCNCSPPPIKRVGTRKAGPNIDEIYACSMPSWTTEGNLCRAEAESDLYSP</sequence>
<comment type="similarity">
    <text evidence="3">Belongs to the PARI family.</text>
</comment>
<evidence type="ECO:0000256" key="7">
    <source>
        <dbReference type="ARBA" id="ARBA00023125"/>
    </source>
</evidence>
<keyword evidence="6" id="KW-0227">DNA damage</keyword>
<evidence type="ECO:0000313" key="12">
    <source>
        <dbReference type="WBParaSite" id="ECPE_0000543201-mRNA-1"/>
    </source>
</evidence>
<keyword evidence="5" id="KW-0963">Cytoplasm</keyword>
<organism evidence="12">
    <name type="scientific">Echinostoma caproni</name>
    <dbReference type="NCBI Taxonomy" id="27848"/>
    <lineage>
        <taxon>Eukaryota</taxon>
        <taxon>Metazoa</taxon>
        <taxon>Spiralia</taxon>
        <taxon>Lophotrochozoa</taxon>
        <taxon>Platyhelminthes</taxon>
        <taxon>Trematoda</taxon>
        <taxon>Digenea</taxon>
        <taxon>Plagiorchiida</taxon>
        <taxon>Echinostomata</taxon>
        <taxon>Echinostomatoidea</taxon>
        <taxon>Echinostomatidae</taxon>
        <taxon>Echinostoma</taxon>
    </lineage>
</organism>
<dbReference type="GO" id="GO:0005737">
    <property type="term" value="C:cytoplasm"/>
    <property type="evidence" value="ECO:0007669"/>
    <property type="project" value="UniProtKB-SubCell"/>
</dbReference>
<dbReference type="PANTHER" id="PTHR32121:SF0">
    <property type="entry name" value="PCNA-INTERACTING PARTNER"/>
    <property type="match status" value="1"/>
</dbReference>
<reference evidence="12" key="1">
    <citation type="submission" date="2016-06" db="UniProtKB">
        <authorList>
            <consortium name="WormBaseParasite"/>
        </authorList>
    </citation>
    <scope>IDENTIFICATION</scope>
</reference>
<evidence type="ECO:0000256" key="9">
    <source>
        <dbReference type="ARBA" id="ARBA00023242"/>
    </source>
</evidence>
<dbReference type="PANTHER" id="PTHR32121">
    <property type="entry name" value="PCNA-INTERACTING PARTNER"/>
    <property type="match status" value="1"/>
</dbReference>
<comment type="subcellular location">
    <subcellularLocation>
        <location evidence="2">Cytoplasm</location>
    </subcellularLocation>
    <subcellularLocation>
        <location evidence="1">Nucleus</location>
    </subcellularLocation>
</comment>
<dbReference type="GO" id="GO:0006281">
    <property type="term" value="P:DNA repair"/>
    <property type="evidence" value="ECO:0007669"/>
    <property type="project" value="UniProtKB-KW"/>
</dbReference>
<evidence type="ECO:0000256" key="1">
    <source>
        <dbReference type="ARBA" id="ARBA00004123"/>
    </source>
</evidence>
<dbReference type="WBParaSite" id="ECPE_0000543201-mRNA-1">
    <property type="protein sequence ID" value="ECPE_0000543201-mRNA-1"/>
    <property type="gene ID" value="ECPE_0000543201"/>
</dbReference>
<protein>
    <recommendedName>
        <fullName evidence="4">PCNA-interacting partner</fullName>
    </recommendedName>
    <alternativeName>
        <fullName evidence="10">PARP-1 binding protein</fullName>
    </alternativeName>
    <alternativeName>
        <fullName evidence="11">PARP1-binding protein</fullName>
    </alternativeName>
</protein>
<accession>A0A183AEN4</accession>
<evidence type="ECO:0000256" key="8">
    <source>
        <dbReference type="ARBA" id="ARBA00023204"/>
    </source>
</evidence>
<evidence type="ECO:0000256" key="5">
    <source>
        <dbReference type="ARBA" id="ARBA00022490"/>
    </source>
</evidence>
<proteinExistence type="inferred from homology"/>
<dbReference type="GO" id="GO:0000785">
    <property type="term" value="C:chromatin"/>
    <property type="evidence" value="ECO:0007669"/>
    <property type="project" value="TreeGrafter"/>
</dbReference>
<evidence type="ECO:0000256" key="2">
    <source>
        <dbReference type="ARBA" id="ARBA00004496"/>
    </source>
</evidence>
<dbReference type="Gene3D" id="1.10.486.10">
    <property type="entry name" value="PCRA, domain 4"/>
    <property type="match status" value="1"/>
</dbReference>